<feature type="signal peptide" evidence="7">
    <location>
        <begin position="1"/>
        <end position="23"/>
    </location>
</feature>
<dbReference type="Proteomes" id="UP001291653">
    <property type="component" value="Unassembled WGS sequence"/>
</dbReference>
<keyword evidence="4" id="KW-0812">Transmembrane</keyword>
<proteinExistence type="inferred from homology"/>
<dbReference type="Gene3D" id="2.60.40.2880">
    <property type="entry name" value="MmpS1-5, C-terminal soluble domain"/>
    <property type="match status" value="1"/>
</dbReference>
<dbReference type="RefSeq" id="WP_323449913.1">
    <property type="nucleotide sequence ID" value="NZ_BSBI01000012.1"/>
</dbReference>
<evidence type="ECO:0000313" key="9">
    <source>
        <dbReference type="Proteomes" id="UP001291653"/>
    </source>
</evidence>
<evidence type="ECO:0000256" key="3">
    <source>
        <dbReference type="ARBA" id="ARBA00022475"/>
    </source>
</evidence>
<organism evidence="8 9">
    <name type="scientific">Streptomyces yaizuensis</name>
    <dbReference type="NCBI Taxonomy" id="2989713"/>
    <lineage>
        <taxon>Bacteria</taxon>
        <taxon>Bacillati</taxon>
        <taxon>Actinomycetota</taxon>
        <taxon>Actinomycetes</taxon>
        <taxon>Kitasatosporales</taxon>
        <taxon>Streptomycetaceae</taxon>
        <taxon>Streptomyces</taxon>
    </lineage>
</organism>
<keyword evidence="3" id="KW-1003">Cell membrane</keyword>
<protein>
    <submittedName>
        <fullName evidence="8">MmpS family transport accessory protein</fullName>
    </submittedName>
</protein>
<feature type="chain" id="PRO_5045591666" evidence="7">
    <location>
        <begin position="24"/>
        <end position="140"/>
    </location>
</feature>
<dbReference type="EMBL" id="BSBI01000012">
    <property type="protein sequence ID" value="GLF97932.1"/>
    <property type="molecule type" value="Genomic_DNA"/>
</dbReference>
<evidence type="ECO:0000256" key="1">
    <source>
        <dbReference type="ARBA" id="ARBA00004236"/>
    </source>
</evidence>
<keyword evidence="5" id="KW-1133">Transmembrane helix</keyword>
<gene>
    <name evidence="8" type="ORF">SYYSPA8_26565</name>
</gene>
<evidence type="ECO:0000256" key="4">
    <source>
        <dbReference type="ARBA" id="ARBA00022692"/>
    </source>
</evidence>
<dbReference type="InterPro" id="IPR008693">
    <property type="entry name" value="MmpS"/>
</dbReference>
<sequence length="140" mass="14361">MRRSIRTAAVAVSAVGLVFGLSACSEVEKKAVDAVDKTVNEEYEVTYEVTGKSVEAITFTGGGGTAASPKIETVDNPTLPWTKTVKLKGIMAPVVTPVAVDLTGAAEVTCKIVYKGKALDEKSGKGIGATGCNAMSPLAP</sequence>
<keyword evidence="6" id="KW-0472">Membrane</keyword>
<evidence type="ECO:0000256" key="7">
    <source>
        <dbReference type="SAM" id="SignalP"/>
    </source>
</evidence>
<accession>A0ABQ5P5S5</accession>
<comment type="subcellular location">
    <subcellularLocation>
        <location evidence="1">Cell membrane</location>
    </subcellularLocation>
</comment>
<comment type="caution">
    <text evidence="8">The sequence shown here is derived from an EMBL/GenBank/DDBJ whole genome shotgun (WGS) entry which is preliminary data.</text>
</comment>
<reference evidence="8 9" key="1">
    <citation type="submission" date="2022-10" db="EMBL/GenBank/DDBJ databases">
        <title>Draft genome sequence of Streptomyces sp. YSPA8.</title>
        <authorList>
            <person name="Moriuchi R."/>
            <person name="Dohra H."/>
            <person name="Yamamura H."/>
            <person name="Kodani S."/>
        </authorList>
    </citation>
    <scope>NUCLEOTIDE SEQUENCE [LARGE SCALE GENOMIC DNA]</scope>
    <source>
        <strain evidence="8 9">YSPA8</strain>
    </source>
</reference>
<dbReference type="Pfam" id="PF05423">
    <property type="entry name" value="Mycobact_memb"/>
    <property type="match status" value="1"/>
</dbReference>
<evidence type="ECO:0000256" key="2">
    <source>
        <dbReference type="ARBA" id="ARBA00007531"/>
    </source>
</evidence>
<comment type="similarity">
    <text evidence="2">Belongs to the MmpS family.</text>
</comment>
<dbReference type="PROSITE" id="PS51257">
    <property type="entry name" value="PROKAR_LIPOPROTEIN"/>
    <property type="match status" value="1"/>
</dbReference>
<evidence type="ECO:0000313" key="8">
    <source>
        <dbReference type="EMBL" id="GLF97932.1"/>
    </source>
</evidence>
<dbReference type="InterPro" id="IPR038468">
    <property type="entry name" value="MmpS_C"/>
</dbReference>
<keyword evidence="9" id="KW-1185">Reference proteome</keyword>
<name>A0ABQ5P5S5_9ACTN</name>
<evidence type="ECO:0000256" key="6">
    <source>
        <dbReference type="ARBA" id="ARBA00023136"/>
    </source>
</evidence>
<keyword evidence="7" id="KW-0732">Signal</keyword>
<evidence type="ECO:0000256" key="5">
    <source>
        <dbReference type="ARBA" id="ARBA00022989"/>
    </source>
</evidence>